<organism evidence="1 2">
    <name type="scientific">Sphaerisporangium krabiense</name>
    <dbReference type="NCBI Taxonomy" id="763782"/>
    <lineage>
        <taxon>Bacteria</taxon>
        <taxon>Bacillati</taxon>
        <taxon>Actinomycetota</taxon>
        <taxon>Actinomycetes</taxon>
        <taxon>Streptosporangiales</taxon>
        <taxon>Streptosporangiaceae</taxon>
        <taxon>Sphaerisporangium</taxon>
    </lineage>
</organism>
<protein>
    <submittedName>
        <fullName evidence="1">Uncharacterized protein</fullName>
    </submittedName>
</protein>
<dbReference type="Proteomes" id="UP000588112">
    <property type="component" value="Unassembled WGS sequence"/>
</dbReference>
<reference evidence="1 2" key="1">
    <citation type="submission" date="2020-08" db="EMBL/GenBank/DDBJ databases">
        <title>Sequencing the genomes of 1000 actinobacteria strains.</title>
        <authorList>
            <person name="Klenk H.-P."/>
        </authorList>
    </citation>
    <scope>NUCLEOTIDE SEQUENCE [LARGE SCALE GENOMIC DNA]</scope>
    <source>
        <strain evidence="1 2">DSM 45790</strain>
    </source>
</reference>
<dbReference type="EMBL" id="JACHBR010000001">
    <property type="protein sequence ID" value="MBB5626608.1"/>
    <property type="molecule type" value="Genomic_DNA"/>
</dbReference>
<dbReference type="RefSeq" id="WP_184610661.1">
    <property type="nucleotide sequence ID" value="NZ_BOOS01000029.1"/>
</dbReference>
<evidence type="ECO:0000313" key="2">
    <source>
        <dbReference type="Proteomes" id="UP000588112"/>
    </source>
</evidence>
<gene>
    <name evidence="1" type="ORF">BJ981_002307</name>
</gene>
<name>A0A7W8Z3Z1_9ACTN</name>
<dbReference type="AlphaFoldDB" id="A0A7W8Z3Z1"/>
<sequence>MLASILRTVVPVIVGVLLGQAAKVGFNLPEGAVTEVVTVVVTTAYYTLARLVEKWQPALGSFLLSLGLTSKKPVYTNALGRQWWPQIPTDDPW</sequence>
<accession>A0A7W8Z3Z1</accession>
<proteinExistence type="predicted"/>
<evidence type="ECO:0000313" key="1">
    <source>
        <dbReference type="EMBL" id="MBB5626608.1"/>
    </source>
</evidence>
<keyword evidence="2" id="KW-1185">Reference proteome</keyword>
<comment type="caution">
    <text evidence="1">The sequence shown here is derived from an EMBL/GenBank/DDBJ whole genome shotgun (WGS) entry which is preliminary data.</text>
</comment>